<keyword evidence="6 15" id="KW-0679">Respiratory chain</keyword>
<dbReference type="EMBL" id="MH362798">
    <property type="protein sequence ID" value="QBZ37948.1"/>
    <property type="molecule type" value="Genomic_DNA"/>
</dbReference>
<evidence type="ECO:0000256" key="5">
    <source>
        <dbReference type="ARBA" id="ARBA00022448"/>
    </source>
</evidence>
<keyword evidence="9 15" id="KW-0249">Electron transport</keyword>
<evidence type="ECO:0000256" key="11">
    <source>
        <dbReference type="ARBA" id="ARBA00023027"/>
    </source>
</evidence>
<evidence type="ECO:0000256" key="13">
    <source>
        <dbReference type="ARBA" id="ARBA00023136"/>
    </source>
</evidence>
<reference evidence="17" key="2">
    <citation type="submission" date="2018-05" db="EMBL/GenBank/DDBJ databases">
        <authorList>
            <person name="McDonough M."/>
        </authorList>
    </citation>
    <scope>NUCLEOTIDE SEQUENCE</scope>
</reference>
<keyword evidence="5 15" id="KW-0813">Transport</keyword>
<proteinExistence type="inferred from homology"/>
<evidence type="ECO:0000256" key="12">
    <source>
        <dbReference type="ARBA" id="ARBA00023128"/>
    </source>
</evidence>
<evidence type="ECO:0000256" key="3">
    <source>
        <dbReference type="ARBA" id="ARBA00012944"/>
    </source>
</evidence>
<evidence type="ECO:0000256" key="10">
    <source>
        <dbReference type="ARBA" id="ARBA00022989"/>
    </source>
</evidence>
<comment type="similarity">
    <text evidence="2 15">Belongs to the complex I subunit 6 family.</text>
</comment>
<sequence length="174" mass="19047">MTNYSFTLSLLFLLGCIGLALKPSPIYGGLVLVFSGCLCCLTVLDFGGSFLGLAVLLIYLGGMMVVFGYTTAMASEEYPETWSSNWVIFMTFMFGAFVEMVLIYIVENYFMVGLGLEVPEVENWVPQEVDEAEVVEEEGVGVGAIYNTAVWLLVVAGWSLFVGVVVIVEMTYMG</sequence>
<evidence type="ECO:0000256" key="4">
    <source>
        <dbReference type="ARBA" id="ARBA00021095"/>
    </source>
</evidence>
<dbReference type="Gene3D" id="1.20.120.1200">
    <property type="entry name" value="NADH-ubiquinone/plastoquinone oxidoreductase chain 6, subunit NuoJ"/>
    <property type="match status" value="1"/>
</dbReference>
<evidence type="ECO:0000256" key="9">
    <source>
        <dbReference type="ARBA" id="ARBA00022982"/>
    </source>
</evidence>
<reference evidence="17" key="1">
    <citation type="journal article" date="2018" name="J. Mammal.">
        <title>Performance of commonly requested destructive museum samples for mammalian genomic studies.</title>
        <authorList>
            <person name="McDonough M.M."/>
            <person name="Parker L.D."/>
            <person name="Rotzel McInerney N."/>
            <person name="Campana M.G."/>
            <person name="Maldonado J.E."/>
        </authorList>
    </citation>
    <scope>NUCLEOTIDE SEQUENCE</scope>
</reference>
<evidence type="ECO:0000256" key="7">
    <source>
        <dbReference type="ARBA" id="ARBA00022692"/>
    </source>
</evidence>
<dbReference type="InterPro" id="IPR050269">
    <property type="entry name" value="ComplexI_Subunit6"/>
</dbReference>
<keyword evidence="15" id="KW-0830">Ubiquinone</keyword>
<feature type="transmembrane region" description="Helical" evidence="15">
    <location>
        <begin position="149"/>
        <end position="168"/>
    </location>
</feature>
<keyword evidence="8 15" id="KW-1278">Translocase</keyword>
<name>A0A4D6DI72_9RODE</name>
<keyword evidence="10 15" id="KW-1133">Transmembrane helix</keyword>
<evidence type="ECO:0000256" key="16">
    <source>
        <dbReference type="SAM" id="SignalP"/>
    </source>
</evidence>
<keyword evidence="12 15" id="KW-0496">Mitochondrion</keyword>
<dbReference type="InterPro" id="IPR001457">
    <property type="entry name" value="NADH_UbQ/plastoQ_OxRdtase_su6"/>
</dbReference>
<keyword evidence="11 15" id="KW-0520">NAD</keyword>
<accession>A0A4D6DI72</accession>
<dbReference type="GeneID" id="40492127"/>
<feature type="signal peptide" evidence="16">
    <location>
        <begin position="1"/>
        <end position="20"/>
    </location>
</feature>
<comment type="catalytic activity">
    <reaction evidence="14 15">
        <text>a ubiquinone + NADH + 5 H(+)(in) = a ubiquinol + NAD(+) + 4 H(+)(out)</text>
        <dbReference type="Rhea" id="RHEA:29091"/>
        <dbReference type="Rhea" id="RHEA-COMP:9565"/>
        <dbReference type="Rhea" id="RHEA-COMP:9566"/>
        <dbReference type="ChEBI" id="CHEBI:15378"/>
        <dbReference type="ChEBI" id="CHEBI:16389"/>
        <dbReference type="ChEBI" id="CHEBI:17976"/>
        <dbReference type="ChEBI" id="CHEBI:57540"/>
        <dbReference type="ChEBI" id="CHEBI:57945"/>
        <dbReference type="EC" id="7.1.1.2"/>
    </reaction>
</comment>
<evidence type="ECO:0000256" key="14">
    <source>
        <dbReference type="ARBA" id="ARBA00049551"/>
    </source>
</evidence>
<evidence type="ECO:0000256" key="15">
    <source>
        <dbReference type="RuleBase" id="RU004430"/>
    </source>
</evidence>
<dbReference type="PANTHER" id="PTHR11435:SF1">
    <property type="entry name" value="NADH-UBIQUINONE OXIDOREDUCTASE CHAIN 6"/>
    <property type="match status" value="1"/>
</dbReference>
<dbReference type="GO" id="GO:0008137">
    <property type="term" value="F:NADH dehydrogenase (ubiquinone) activity"/>
    <property type="evidence" value="ECO:0007669"/>
    <property type="project" value="UniProtKB-UniRule"/>
</dbReference>
<organism evidence="17">
    <name type="scientific">Gerbilliscus leucogaster</name>
    <name type="common">Bushveld gerbil</name>
    <dbReference type="NCBI Taxonomy" id="410302"/>
    <lineage>
        <taxon>Eukaryota</taxon>
        <taxon>Metazoa</taxon>
        <taxon>Chordata</taxon>
        <taxon>Craniata</taxon>
        <taxon>Vertebrata</taxon>
        <taxon>Euteleostomi</taxon>
        <taxon>Mammalia</taxon>
        <taxon>Eutheria</taxon>
        <taxon>Euarchontoglires</taxon>
        <taxon>Glires</taxon>
        <taxon>Rodentia</taxon>
        <taxon>Myomorpha</taxon>
        <taxon>Muroidea</taxon>
        <taxon>Muridae</taxon>
        <taxon>Gerbillinae</taxon>
        <taxon>Gerbilliscus</taxon>
    </lineage>
</organism>
<dbReference type="GO" id="GO:0031966">
    <property type="term" value="C:mitochondrial membrane"/>
    <property type="evidence" value="ECO:0007669"/>
    <property type="project" value="UniProtKB-SubCell"/>
</dbReference>
<evidence type="ECO:0000256" key="1">
    <source>
        <dbReference type="ARBA" id="ARBA00004225"/>
    </source>
</evidence>
<feature type="chain" id="PRO_5020021409" description="NADH-ubiquinone oxidoreductase chain 6" evidence="16">
    <location>
        <begin position="21"/>
        <end position="174"/>
    </location>
</feature>
<keyword evidence="16" id="KW-0732">Signal</keyword>
<comment type="subcellular location">
    <subcellularLocation>
        <location evidence="1 15">Mitochondrion membrane</location>
        <topology evidence="1 15">Multi-pass membrane protein</topology>
    </subcellularLocation>
</comment>
<evidence type="ECO:0000256" key="6">
    <source>
        <dbReference type="ARBA" id="ARBA00022660"/>
    </source>
</evidence>
<dbReference type="Pfam" id="PF00499">
    <property type="entry name" value="Oxidored_q3"/>
    <property type="match status" value="1"/>
</dbReference>
<keyword evidence="13 15" id="KW-0472">Membrane</keyword>
<evidence type="ECO:0000256" key="2">
    <source>
        <dbReference type="ARBA" id="ARBA00005698"/>
    </source>
</evidence>
<dbReference type="EC" id="7.1.1.2" evidence="3 15"/>
<gene>
    <name evidence="17" type="primary">ND6</name>
</gene>
<geneLocation type="mitochondrion" evidence="17"/>
<keyword evidence="7 15" id="KW-0812">Transmembrane</keyword>
<dbReference type="InterPro" id="IPR042106">
    <property type="entry name" value="Nuo/plastoQ_OxRdtase_6_NuoJ"/>
</dbReference>
<feature type="transmembrane region" description="Helical" evidence="15">
    <location>
        <begin position="50"/>
        <end position="74"/>
    </location>
</feature>
<dbReference type="CTD" id="4541"/>
<feature type="transmembrane region" description="Helical" evidence="15">
    <location>
        <begin position="86"/>
        <end position="106"/>
    </location>
</feature>
<dbReference type="PANTHER" id="PTHR11435">
    <property type="entry name" value="NADH UBIQUINONE OXIDOREDUCTASE SUBUNIT ND6"/>
    <property type="match status" value="1"/>
</dbReference>
<dbReference type="RefSeq" id="YP_009647954.1">
    <property type="nucleotide sequence ID" value="NC_042667.1"/>
</dbReference>
<evidence type="ECO:0000313" key="17">
    <source>
        <dbReference type="EMBL" id="QBZ37948.1"/>
    </source>
</evidence>
<comment type="function">
    <text evidence="15">Core subunit of the mitochondrial membrane respiratory chain NADH dehydrogenase (Complex I) which catalyzes electron transfer from NADH through the respiratory chain, using ubiquinone as an electron acceptor. Essential for the catalytic activity and assembly of complex I.</text>
</comment>
<evidence type="ECO:0000256" key="8">
    <source>
        <dbReference type="ARBA" id="ARBA00022967"/>
    </source>
</evidence>
<protein>
    <recommendedName>
        <fullName evidence="4 15">NADH-ubiquinone oxidoreductase chain 6</fullName>
        <ecNumber evidence="3 15">7.1.1.2</ecNumber>
    </recommendedName>
</protein>
<dbReference type="AlphaFoldDB" id="A0A4D6DI72"/>